<gene>
    <name evidence="5" type="ORF">SAMN05216588_110163</name>
</gene>
<reference evidence="5 6" key="1">
    <citation type="submission" date="2016-10" db="EMBL/GenBank/DDBJ databases">
        <authorList>
            <person name="de Groot N.N."/>
        </authorList>
    </citation>
    <scope>NUCLEOTIDE SEQUENCE [LARGE SCALE GENOMIC DNA]</scope>
    <source>
        <strain evidence="5 6">LMG 18387</strain>
    </source>
</reference>
<dbReference type="NCBIfam" id="TIGR00724">
    <property type="entry name" value="urea_amlyse_rel"/>
    <property type="match status" value="1"/>
</dbReference>
<dbReference type="AlphaFoldDB" id="A0A1G8HDT5"/>
<dbReference type="EMBL" id="FNDG01000010">
    <property type="protein sequence ID" value="SDI04762.1"/>
    <property type="molecule type" value="Genomic_DNA"/>
</dbReference>
<evidence type="ECO:0000256" key="2">
    <source>
        <dbReference type="ARBA" id="ARBA00022801"/>
    </source>
</evidence>
<keyword evidence="3" id="KW-0067">ATP-binding</keyword>
<feature type="domain" description="Carboxyltransferase" evidence="4">
    <location>
        <begin position="23"/>
        <end position="306"/>
    </location>
</feature>
<proteinExistence type="predicted"/>
<evidence type="ECO:0000256" key="3">
    <source>
        <dbReference type="ARBA" id="ARBA00022840"/>
    </source>
</evidence>
<keyword evidence="2" id="KW-0378">Hydrolase</keyword>
<sequence length="318" mass="33905">MIEIISATALATVQDLGRHGSLGYGVGTAGAMDALSLQLGNLLLGNDPGAAGIEIPLFPFEVRFTEDCTFAITGAACAARLDGQRLPPNWVAHGRKGQVLKLTYPSSGSRAYLCLAGGVDVPQVLGSRSTQLRGAFGGWQGRALERGDIIPAAHAGLDRPADFGVESALAALPLSVDGRAAIRVLPAAEFECFSAQSREEFFAAEWKITPQSNRYGYRLDGTPLLPERPLEIRSHGIVPGVIQVPHGGQPIVQMRDAQPSGGYPKFATVIDADIWRLGQAAIGSKVRFVACSYDEALAALESNRAFIERTRQQLARRT</sequence>
<dbReference type="InterPro" id="IPR052708">
    <property type="entry name" value="PxpC"/>
</dbReference>
<protein>
    <submittedName>
        <fullName evidence="5">Biotin-dependent carboxylase uncharacterized domain-containing protein</fullName>
    </submittedName>
</protein>
<dbReference type="PANTHER" id="PTHR43309">
    <property type="entry name" value="5-OXOPROLINASE SUBUNIT C"/>
    <property type="match status" value="1"/>
</dbReference>
<dbReference type="Pfam" id="PF02626">
    <property type="entry name" value="CT_A_B"/>
    <property type="match status" value="1"/>
</dbReference>
<accession>A0A1G8HDT5</accession>
<evidence type="ECO:0000313" key="5">
    <source>
        <dbReference type="EMBL" id="SDI04762.1"/>
    </source>
</evidence>
<dbReference type="Gene3D" id="2.40.100.10">
    <property type="entry name" value="Cyclophilin-like"/>
    <property type="match status" value="1"/>
</dbReference>
<dbReference type="GO" id="GO:0005524">
    <property type="term" value="F:ATP binding"/>
    <property type="evidence" value="ECO:0007669"/>
    <property type="project" value="UniProtKB-KW"/>
</dbReference>
<dbReference type="STRING" id="29435.SAMN05216588_110163"/>
<dbReference type="PANTHER" id="PTHR43309:SF3">
    <property type="entry name" value="5-OXOPROLINASE SUBUNIT C"/>
    <property type="match status" value="1"/>
</dbReference>
<evidence type="ECO:0000313" key="6">
    <source>
        <dbReference type="Proteomes" id="UP000198606"/>
    </source>
</evidence>
<dbReference type="Proteomes" id="UP000198606">
    <property type="component" value="Unassembled WGS sequence"/>
</dbReference>
<dbReference type="SMART" id="SM00797">
    <property type="entry name" value="AHS2"/>
    <property type="match status" value="1"/>
</dbReference>
<keyword evidence="1" id="KW-0547">Nucleotide-binding</keyword>
<dbReference type="GO" id="GO:0016787">
    <property type="term" value="F:hydrolase activity"/>
    <property type="evidence" value="ECO:0007669"/>
    <property type="project" value="UniProtKB-KW"/>
</dbReference>
<dbReference type="RefSeq" id="WP_084306838.1">
    <property type="nucleotide sequence ID" value="NZ_FNDG01000010.1"/>
</dbReference>
<dbReference type="SUPFAM" id="SSF50891">
    <property type="entry name" value="Cyclophilin-like"/>
    <property type="match status" value="1"/>
</dbReference>
<evidence type="ECO:0000256" key="1">
    <source>
        <dbReference type="ARBA" id="ARBA00022741"/>
    </source>
</evidence>
<name>A0A1G8HDT5_9GAMM</name>
<dbReference type="InterPro" id="IPR029000">
    <property type="entry name" value="Cyclophilin-like_dom_sf"/>
</dbReference>
<evidence type="ECO:0000259" key="4">
    <source>
        <dbReference type="SMART" id="SM00797"/>
    </source>
</evidence>
<dbReference type="InterPro" id="IPR003778">
    <property type="entry name" value="CT_A_B"/>
</dbReference>
<organism evidence="5 6">
    <name type="scientific">Phytopseudomonas flavescens</name>
    <dbReference type="NCBI Taxonomy" id="29435"/>
    <lineage>
        <taxon>Bacteria</taxon>
        <taxon>Pseudomonadati</taxon>
        <taxon>Pseudomonadota</taxon>
        <taxon>Gammaproteobacteria</taxon>
        <taxon>Pseudomonadales</taxon>
        <taxon>Pseudomonadaceae</taxon>
        <taxon>Phytopseudomonas</taxon>
    </lineage>
</organism>